<dbReference type="RefSeq" id="WP_093100733.1">
    <property type="nucleotide sequence ID" value="NZ_FNGK01000008.1"/>
</dbReference>
<keyword evidence="1" id="KW-1133">Transmembrane helix</keyword>
<feature type="transmembrane region" description="Helical" evidence="1">
    <location>
        <begin position="104"/>
        <end position="129"/>
    </location>
</feature>
<feature type="transmembrane region" description="Helical" evidence="1">
    <location>
        <begin position="196"/>
        <end position="213"/>
    </location>
</feature>
<organism evidence="2 3">
    <name type="scientific">Sphingobacterium mizutaii</name>
    <dbReference type="NCBI Taxonomy" id="1010"/>
    <lineage>
        <taxon>Bacteria</taxon>
        <taxon>Pseudomonadati</taxon>
        <taxon>Bacteroidota</taxon>
        <taxon>Sphingobacteriia</taxon>
        <taxon>Sphingobacteriales</taxon>
        <taxon>Sphingobacteriaceae</taxon>
        <taxon>Sphingobacterium</taxon>
    </lineage>
</organism>
<sequence length="259" mass="30158">MKTVSQYLNSIFASHRYLLISIPVIAIISYSICLIFVSNDISTYLLMPKSEIDDNILINLVDSNNIKWSFALIVGLPFIHLTFISSLFYKSYDFTIPMNSWQKLTAYLLIGLFILLYNYLIILGLNYIIEIYFRQQYWDEVIAALDRQGKLYTEISKYSIFYIGSFTIISAPMALLFFLFYPYFLFAALYFRKYSLVISAAILLTGVALGVFISSRIWDGYSYHISNLSYMTFYSWVPSFAAALITYLGFYYFLKEKEV</sequence>
<feature type="transmembrane region" description="Helical" evidence="1">
    <location>
        <begin position="68"/>
        <end position="92"/>
    </location>
</feature>
<dbReference type="AlphaFoldDB" id="A0AAJ4X8Y9"/>
<keyword evidence="1" id="KW-0812">Transmembrane</keyword>
<feature type="transmembrane region" description="Helical" evidence="1">
    <location>
        <begin position="17"/>
        <end position="37"/>
    </location>
</feature>
<proteinExistence type="predicted"/>
<reference evidence="2 3" key="1">
    <citation type="submission" date="2017-06" db="EMBL/GenBank/DDBJ databases">
        <authorList>
            <consortium name="Pathogen Informatics"/>
        </authorList>
    </citation>
    <scope>NUCLEOTIDE SEQUENCE [LARGE SCALE GENOMIC DNA]</scope>
    <source>
        <strain evidence="2 3">NCTC12149</strain>
    </source>
</reference>
<keyword evidence="1" id="KW-0472">Membrane</keyword>
<gene>
    <name evidence="2" type="ORF">SAMEA4412673_00707</name>
</gene>
<evidence type="ECO:0000313" key="3">
    <source>
        <dbReference type="Proteomes" id="UP000215355"/>
    </source>
</evidence>
<dbReference type="KEGG" id="smiz:4412673_00707"/>
<feature type="transmembrane region" description="Helical" evidence="1">
    <location>
        <begin position="233"/>
        <end position="254"/>
    </location>
</feature>
<name>A0AAJ4X8Y9_9SPHI</name>
<feature type="transmembrane region" description="Helical" evidence="1">
    <location>
        <begin position="160"/>
        <end position="184"/>
    </location>
</feature>
<dbReference type="EMBL" id="LT906468">
    <property type="protein sequence ID" value="SNV42821.1"/>
    <property type="molecule type" value="Genomic_DNA"/>
</dbReference>
<evidence type="ECO:0000256" key="1">
    <source>
        <dbReference type="SAM" id="Phobius"/>
    </source>
</evidence>
<evidence type="ECO:0000313" key="2">
    <source>
        <dbReference type="EMBL" id="SNV42821.1"/>
    </source>
</evidence>
<accession>A0AAJ4X8Y9</accession>
<protein>
    <submittedName>
        <fullName evidence="2">Uncharacterized protein</fullName>
    </submittedName>
</protein>
<dbReference type="Proteomes" id="UP000215355">
    <property type="component" value="Chromosome 1"/>
</dbReference>